<organism evidence="7 8">
    <name type="scientific">Sphaerobolus stellatus (strain SS14)</name>
    <dbReference type="NCBI Taxonomy" id="990650"/>
    <lineage>
        <taxon>Eukaryota</taxon>
        <taxon>Fungi</taxon>
        <taxon>Dikarya</taxon>
        <taxon>Basidiomycota</taxon>
        <taxon>Agaricomycotina</taxon>
        <taxon>Agaricomycetes</taxon>
        <taxon>Phallomycetidae</taxon>
        <taxon>Geastrales</taxon>
        <taxon>Sphaerobolaceae</taxon>
        <taxon>Sphaerobolus</taxon>
    </lineage>
</organism>
<dbReference type="GO" id="GO:0120009">
    <property type="term" value="P:intermembrane lipid transfer"/>
    <property type="evidence" value="ECO:0007669"/>
    <property type="project" value="UniProtKB-ARBA"/>
</dbReference>
<dbReference type="InterPro" id="IPR000648">
    <property type="entry name" value="Oxysterol-bd"/>
</dbReference>
<accession>A0A0C9VSL6</accession>
<evidence type="ECO:0000256" key="5">
    <source>
        <dbReference type="SAM" id="MobiDB-lite"/>
    </source>
</evidence>
<sequence length="707" mass="79502">MSYSLQKLTALPARAISSFSRASGEDVQCEGWLLKKRRRKHQGYARRYFVLRASGDLSYGLHPQLTPREHFSLRTATISSNAARREIHIDCGNGVYHVKATSGHDFEMWMAAFRLFISVTVEETISRRFSLNNNRNVPVAMKMTDLNGILDDLATTIGALEDVANVVQESDPPGKLKREFSKDKESLKSMFRLASSSSSSSAKGKVDIPSNAPARALQANVTQLRRQFDELCRLLVHSDVNQISSSVYTQEPISQGEDLRRDSVSTLLTGEDGAWHDALEFPEEVIISDEQTTPKPGHLELEPSHTDSIDSFASFDTADDSLNEDEESDSDQIIEQPSAEDSSQIVRRNILPAPITGDEVSLFSLLRKNIGKDLSTISFPVTSNEPLGLLQRLAEDMEYSELLSQAVSATDSMDRMCIVAAFAVSGFACTRLRSGRKPFTPMLGETFEEKRVKFIAEKVSNRPLIIAGHAEGDGWEWWTTNAGKNQFWGKSLEIEQTGLTRLRMGDDLYEWNRPSCFMRNLVVGTKYFEHVGIMSIENKTTGMKCVIEFKEAGYWGTPNIVSGTVYSPNGEIRTRLEGTWHEQLSQVLSASHLRVLWRANQFPKHAPQYYGFTTFATTLNEMTPEIAGKLPPTDTRHRPDLRALEEGNISVAEDEKVRVETAQRERRSRGADVQPRWFKQVGPEDYVYTGGYWEQRTKGWSNVASLW</sequence>
<dbReference type="SUPFAM" id="SSF50729">
    <property type="entry name" value="PH domain-like"/>
    <property type="match status" value="1"/>
</dbReference>
<dbReference type="PROSITE" id="PS50003">
    <property type="entry name" value="PH_DOMAIN"/>
    <property type="match status" value="1"/>
</dbReference>
<dbReference type="InterPro" id="IPR041680">
    <property type="entry name" value="PH_8"/>
</dbReference>
<dbReference type="OrthoDB" id="416222at2759"/>
<keyword evidence="2" id="KW-0813">Transport</keyword>
<comment type="similarity">
    <text evidence="1">Belongs to the OSBP family.</text>
</comment>
<keyword evidence="3" id="KW-0445">Lipid transport</keyword>
<evidence type="ECO:0000256" key="3">
    <source>
        <dbReference type="ARBA" id="ARBA00023055"/>
    </source>
</evidence>
<dbReference type="InterPro" id="IPR037239">
    <property type="entry name" value="OSBP_sf"/>
</dbReference>
<dbReference type="Proteomes" id="UP000054279">
    <property type="component" value="Unassembled WGS sequence"/>
</dbReference>
<dbReference type="InterPro" id="IPR001849">
    <property type="entry name" value="PH_domain"/>
</dbReference>
<dbReference type="GO" id="GO:0032541">
    <property type="term" value="C:cortical endoplasmic reticulum"/>
    <property type="evidence" value="ECO:0007669"/>
    <property type="project" value="TreeGrafter"/>
</dbReference>
<dbReference type="SUPFAM" id="SSF144000">
    <property type="entry name" value="Oxysterol-binding protein-like"/>
    <property type="match status" value="1"/>
</dbReference>
<dbReference type="Gene3D" id="2.40.160.120">
    <property type="match status" value="1"/>
</dbReference>
<dbReference type="FunFam" id="2.40.160.120:FF:000001">
    <property type="entry name" value="Oxysterol-binding protein"/>
    <property type="match status" value="1"/>
</dbReference>
<dbReference type="GO" id="GO:0030011">
    <property type="term" value="P:maintenance of cell polarity"/>
    <property type="evidence" value="ECO:0007669"/>
    <property type="project" value="TreeGrafter"/>
</dbReference>
<feature type="domain" description="PH" evidence="6">
    <location>
        <begin position="26"/>
        <end position="118"/>
    </location>
</feature>
<dbReference type="GO" id="GO:0035621">
    <property type="term" value="P:ER to Golgi ceramide transport"/>
    <property type="evidence" value="ECO:0007669"/>
    <property type="project" value="TreeGrafter"/>
</dbReference>
<evidence type="ECO:0000313" key="7">
    <source>
        <dbReference type="EMBL" id="KIJ45482.1"/>
    </source>
</evidence>
<name>A0A0C9VSL6_SPHS4</name>
<dbReference type="PANTHER" id="PTHR10972">
    <property type="entry name" value="OXYSTEROL-BINDING PROTEIN-RELATED"/>
    <property type="match status" value="1"/>
</dbReference>
<protein>
    <recommendedName>
        <fullName evidence="6">PH domain-containing protein</fullName>
    </recommendedName>
</protein>
<dbReference type="InterPro" id="IPR011993">
    <property type="entry name" value="PH-like_dom_sf"/>
</dbReference>
<dbReference type="EMBL" id="KN837111">
    <property type="protein sequence ID" value="KIJ45482.1"/>
    <property type="molecule type" value="Genomic_DNA"/>
</dbReference>
<dbReference type="PANTHER" id="PTHR10972:SF203">
    <property type="entry name" value="OXYSTEROL-BINDING PROTEIN HOMOLOG 3"/>
    <property type="match status" value="1"/>
</dbReference>
<evidence type="ECO:0000313" key="8">
    <source>
        <dbReference type="Proteomes" id="UP000054279"/>
    </source>
</evidence>
<dbReference type="Pfam" id="PF15409">
    <property type="entry name" value="PH_8"/>
    <property type="match status" value="1"/>
</dbReference>
<evidence type="ECO:0000256" key="1">
    <source>
        <dbReference type="ARBA" id="ARBA00008842"/>
    </source>
</evidence>
<keyword evidence="8" id="KW-1185">Reference proteome</keyword>
<dbReference type="AlphaFoldDB" id="A0A0C9VSL6"/>
<dbReference type="SMART" id="SM00233">
    <property type="entry name" value="PH"/>
    <property type="match status" value="1"/>
</dbReference>
<dbReference type="GO" id="GO:0005829">
    <property type="term" value="C:cytosol"/>
    <property type="evidence" value="ECO:0007669"/>
    <property type="project" value="TreeGrafter"/>
</dbReference>
<dbReference type="GO" id="GO:0005886">
    <property type="term" value="C:plasma membrane"/>
    <property type="evidence" value="ECO:0007669"/>
    <property type="project" value="TreeGrafter"/>
</dbReference>
<dbReference type="Pfam" id="PF01237">
    <property type="entry name" value="Oxysterol_BP"/>
    <property type="match status" value="1"/>
</dbReference>
<keyword evidence="4" id="KW-0446">Lipid-binding</keyword>
<evidence type="ECO:0000256" key="2">
    <source>
        <dbReference type="ARBA" id="ARBA00022448"/>
    </source>
</evidence>
<feature type="compositionally biased region" description="Basic and acidic residues" evidence="5">
    <location>
        <begin position="297"/>
        <end position="308"/>
    </location>
</feature>
<reference evidence="7 8" key="1">
    <citation type="submission" date="2014-06" db="EMBL/GenBank/DDBJ databases">
        <title>Evolutionary Origins and Diversification of the Mycorrhizal Mutualists.</title>
        <authorList>
            <consortium name="DOE Joint Genome Institute"/>
            <consortium name="Mycorrhizal Genomics Consortium"/>
            <person name="Kohler A."/>
            <person name="Kuo A."/>
            <person name="Nagy L.G."/>
            <person name="Floudas D."/>
            <person name="Copeland A."/>
            <person name="Barry K.W."/>
            <person name="Cichocki N."/>
            <person name="Veneault-Fourrey C."/>
            <person name="LaButti K."/>
            <person name="Lindquist E.A."/>
            <person name="Lipzen A."/>
            <person name="Lundell T."/>
            <person name="Morin E."/>
            <person name="Murat C."/>
            <person name="Riley R."/>
            <person name="Ohm R."/>
            <person name="Sun H."/>
            <person name="Tunlid A."/>
            <person name="Henrissat B."/>
            <person name="Grigoriev I.V."/>
            <person name="Hibbett D.S."/>
            <person name="Martin F."/>
        </authorList>
    </citation>
    <scope>NUCLEOTIDE SEQUENCE [LARGE SCALE GENOMIC DNA]</scope>
    <source>
        <strain evidence="7 8">SS14</strain>
    </source>
</reference>
<dbReference type="GO" id="GO:0006897">
    <property type="term" value="P:endocytosis"/>
    <property type="evidence" value="ECO:0007669"/>
    <property type="project" value="TreeGrafter"/>
</dbReference>
<evidence type="ECO:0000256" key="4">
    <source>
        <dbReference type="ARBA" id="ARBA00023121"/>
    </source>
</evidence>
<dbReference type="GO" id="GO:0034727">
    <property type="term" value="P:piecemeal microautophagy of the nucleus"/>
    <property type="evidence" value="ECO:0007669"/>
    <property type="project" value="TreeGrafter"/>
</dbReference>
<proteinExistence type="inferred from homology"/>
<dbReference type="GO" id="GO:0097038">
    <property type="term" value="C:perinuclear endoplasmic reticulum"/>
    <property type="evidence" value="ECO:0007669"/>
    <property type="project" value="TreeGrafter"/>
</dbReference>
<gene>
    <name evidence="7" type="ORF">M422DRAFT_29622</name>
</gene>
<dbReference type="Gene3D" id="2.30.29.30">
    <property type="entry name" value="Pleckstrin-homology domain (PH domain)/Phosphotyrosine-binding domain (PTB)"/>
    <property type="match status" value="1"/>
</dbReference>
<feature type="region of interest" description="Disordered" evidence="5">
    <location>
        <begin position="293"/>
        <end position="313"/>
    </location>
</feature>
<evidence type="ECO:0000259" key="6">
    <source>
        <dbReference type="PROSITE" id="PS50003"/>
    </source>
</evidence>
<dbReference type="HOGENOM" id="CLU_007105_4_0_1"/>
<dbReference type="GO" id="GO:0032934">
    <property type="term" value="F:sterol binding"/>
    <property type="evidence" value="ECO:0007669"/>
    <property type="project" value="TreeGrafter"/>
</dbReference>
<dbReference type="GO" id="GO:0006887">
    <property type="term" value="P:exocytosis"/>
    <property type="evidence" value="ECO:0007669"/>
    <property type="project" value="TreeGrafter"/>
</dbReference>
<dbReference type="Gene3D" id="3.30.70.3490">
    <property type="match status" value="1"/>
</dbReference>